<name>A0A9P3Q903_9MYCO</name>
<dbReference type="SUPFAM" id="SSF53649">
    <property type="entry name" value="Alkaline phosphatase-like"/>
    <property type="match status" value="1"/>
</dbReference>
<keyword evidence="2 5" id="KW-0378">Hydrolase</keyword>
<comment type="similarity">
    <text evidence="1">Belongs to the sulfatase family.</text>
</comment>
<evidence type="ECO:0000313" key="5">
    <source>
        <dbReference type="EMBL" id="GLD33073.1"/>
    </source>
</evidence>
<dbReference type="CDD" id="cd16035">
    <property type="entry name" value="sulfatase_like"/>
    <property type="match status" value="1"/>
</dbReference>
<protein>
    <submittedName>
        <fullName evidence="5">Hydrolase</fullName>
    </submittedName>
</protein>
<evidence type="ECO:0000256" key="2">
    <source>
        <dbReference type="ARBA" id="ARBA00022801"/>
    </source>
</evidence>
<gene>
    <name evidence="5" type="ORF">Mkiyose1413_49560</name>
    <name evidence="4" type="ORF">SRL2020028_21250</name>
</gene>
<evidence type="ECO:0000313" key="4">
    <source>
        <dbReference type="EMBL" id="GLB82869.1"/>
    </source>
</evidence>
<comment type="caution">
    <text evidence="5">The sequence shown here is derived from an EMBL/GenBank/DDBJ whole genome shotgun (WGS) entry which is preliminary data.</text>
</comment>
<dbReference type="InterPro" id="IPR050738">
    <property type="entry name" value="Sulfatase"/>
</dbReference>
<dbReference type="PANTHER" id="PTHR42693">
    <property type="entry name" value="ARYLSULFATASE FAMILY MEMBER"/>
    <property type="match status" value="1"/>
</dbReference>
<dbReference type="InterPro" id="IPR017850">
    <property type="entry name" value="Alkaline_phosphatase_core_sf"/>
</dbReference>
<evidence type="ECO:0000259" key="3">
    <source>
        <dbReference type="Pfam" id="PF00884"/>
    </source>
</evidence>
<proteinExistence type="inferred from homology"/>
<dbReference type="AlphaFoldDB" id="A0A9P3Q903"/>
<dbReference type="Pfam" id="PF00884">
    <property type="entry name" value="Sulfatase"/>
    <property type="match status" value="1"/>
</dbReference>
<dbReference type="PANTHER" id="PTHR42693:SF53">
    <property type="entry name" value="ENDO-4-O-SULFATASE"/>
    <property type="match status" value="1"/>
</dbReference>
<evidence type="ECO:0000313" key="6">
    <source>
        <dbReference type="Proteomes" id="UP001064782"/>
    </source>
</evidence>
<dbReference type="GeneID" id="83632092"/>
<dbReference type="Gene3D" id="3.40.720.10">
    <property type="entry name" value="Alkaline Phosphatase, subunit A"/>
    <property type="match status" value="2"/>
</dbReference>
<keyword evidence="6" id="KW-1185">Reference proteome</keyword>
<reference evidence="5" key="1">
    <citation type="submission" date="2022-08" db="EMBL/GenBank/DDBJ databases">
        <title>Mycobacterium kiyosense sp. nov., scotochromogenic slow-glowing species isolated from respiratory specimens.</title>
        <authorList>
            <person name="Fukano H."/>
            <person name="Kazumi Y."/>
            <person name="Sakagami N."/>
            <person name="Ato M."/>
            <person name="Mitarai S."/>
            <person name="Hoshino Y."/>
        </authorList>
    </citation>
    <scope>NUCLEOTIDE SEQUENCE</scope>
    <source>
        <strain evidence="5">1413</strain>
        <strain evidence="4">SRL2020-028</strain>
    </source>
</reference>
<dbReference type="Proteomes" id="UP001064782">
    <property type="component" value="Unassembled WGS sequence"/>
</dbReference>
<dbReference type="Proteomes" id="UP001165663">
    <property type="component" value="Unassembled WGS sequence"/>
</dbReference>
<dbReference type="EMBL" id="BRZI01000064">
    <property type="protein sequence ID" value="GLD33073.1"/>
    <property type="molecule type" value="Genomic_DNA"/>
</dbReference>
<dbReference type="InterPro" id="IPR000917">
    <property type="entry name" value="Sulfatase_N"/>
</dbReference>
<organism evidence="5 6">
    <name type="scientific">Mycobacterium kiyosense</name>
    <dbReference type="NCBI Taxonomy" id="2871094"/>
    <lineage>
        <taxon>Bacteria</taxon>
        <taxon>Bacillati</taxon>
        <taxon>Actinomycetota</taxon>
        <taxon>Actinomycetes</taxon>
        <taxon>Mycobacteriales</taxon>
        <taxon>Mycobacteriaceae</taxon>
        <taxon>Mycobacterium</taxon>
    </lineage>
</organism>
<evidence type="ECO:0000256" key="1">
    <source>
        <dbReference type="ARBA" id="ARBA00008779"/>
    </source>
</evidence>
<dbReference type="GO" id="GO:0004065">
    <property type="term" value="F:arylsulfatase activity"/>
    <property type="evidence" value="ECO:0007669"/>
    <property type="project" value="TreeGrafter"/>
</dbReference>
<accession>A0A9P3Q903</accession>
<sequence>MSERPDIVILMTDEERAIPPYESAELRDWRQRTLTGRRWFDEHGVNFTRHYTGSLACVPSRPTIFTGHYPDLHGVTQTDGIGKRFDDSRLRWLRAGEVPTLGNWFRAAGYDTHYDGKWHISHADLEDPKTGGPLATNDDDGIVDPDAVQRYLDADPLAPYGFSGWVGPEPHGAGDANSGYRRDPLIADRVVAWLEDRYARRRAGDPAAQRPFLLVASFVNPHDIVLFPGWVLRCPVQPSPVDPPPVAAAPTAEEDLSAKPAAQIAFREAYYSGYGPSPAVSRTYKRGAQRYRDLYYRLHAEVDGPIDRVRRAVTEGGSEDAVLVRTSDHGDLLGAHGGLHQKWFNLYDEATRVPFVVARIGTKATAPRSVSAPTSHVDLVPTLLSAAGIDVDSVAAELAESFSEVHPLPGRDLMPVVAGAAADEDRAVYLLTRDNMLEGDSSASAFARMLGRNANPPAPLRIKLPAHVASNFEGLVVRVDDADGGAGHLWKLVRTFDDPGTWTEPGVRHLAANGIGGEAYRTDPIDDQWELYDLTNDPTEAQNRWDEPQLHDLRQHLRMQLKQARAASVPERNQPWPYADRQPAVGESLVRRVFGRFHR</sequence>
<feature type="domain" description="Sulfatase N-terminal" evidence="3">
    <location>
        <begin position="5"/>
        <end position="389"/>
    </location>
</feature>
<dbReference type="EMBL" id="BRXE01000017">
    <property type="protein sequence ID" value="GLB82869.1"/>
    <property type="molecule type" value="Genomic_DNA"/>
</dbReference>
<dbReference type="RefSeq" id="WP_238305611.1">
    <property type="nucleotide sequence ID" value="NZ_BRXE01000017.1"/>
</dbReference>